<comment type="caution">
    <text evidence="6">The sequence shown here is derived from an EMBL/GenBank/DDBJ whole genome shotgun (WGS) entry which is preliminary data.</text>
</comment>
<dbReference type="Proteomes" id="UP000639338">
    <property type="component" value="Unassembled WGS sequence"/>
</dbReference>
<feature type="domain" description="RRM" evidence="5">
    <location>
        <begin position="875"/>
        <end position="951"/>
    </location>
</feature>
<accession>A0A834XLC3</accession>
<feature type="compositionally biased region" description="Basic and acidic residues" evidence="4">
    <location>
        <begin position="142"/>
        <end position="177"/>
    </location>
</feature>
<feature type="domain" description="RRM" evidence="5">
    <location>
        <begin position="3"/>
        <end position="76"/>
    </location>
</feature>
<feature type="region of interest" description="Disordered" evidence="4">
    <location>
        <begin position="350"/>
        <end position="433"/>
    </location>
</feature>
<feature type="compositionally biased region" description="Basic and acidic residues" evidence="4">
    <location>
        <begin position="207"/>
        <end position="231"/>
    </location>
</feature>
<evidence type="ECO:0000313" key="6">
    <source>
        <dbReference type="EMBL" id="KAF7988388.1"/>
    </source>
</evidence>
<evidence type="ECO:0000313" key="7">
    <source>
        <dbReference type="Proteomes" id="UP000639338"/>
    </source>
</evidence>
<dbReference type="PANTHER" id="PTHR13976">
    <property type="entry name" value="HETEROGENEOUS NUCLEAR RIBONUCLEOPROTEIN-RELATED"/>
    <property type="match status" value="1"/>
</dbReference>
<feature type="compositionally biased region" description="Low complexity" evidence="4">
    <location>
        <begin position="380"/>
        <end position="433"/>
    </location>
</feature>
<keyword evidence="1" id="KW-0677">Repeat</keyword>
<evidence type="ECO:0000256" key="1">
    <source>
        <dbReference type="ARBA" id="ARBA00022737"/>
    </source>
</evidence>
<dbReference type="Gene3D" id="3.30.70.330">
    <property type="match status" value="4"/>
</dbReference>
<evidence type="ECO:0000256" key="2">
    <source>
        <dbReference type="ARBA" id="ARBA00022884"/>
    </source>
</evidence>
<dbReference type="InterPro" id="IPR012677">
    <property type="entry name" value="Nucleotide-bd_a/b_plait_sf"/>
</dbReference>
<dbReference type="Pfam" id="PF00076">
    <property type="entry name" value="RRM_1"/>
    <property type="match status" value="3"/>
</dbReference>
<dbReference type="InterPro" id="IPR000504">
    <property type="entry name" value="RRM_dom"/>
</dbReference>
<organism evidence="6 7">
    <name type="scientific">Aphidius gifuensis</name>
    <name type="common">Parasitoid wasp</name>
    <dbReference type="NCBI Taxonomy" id="684658"/>
    <lineage>
        <taxon>Eukaryota</taxon>
        <taxon>Metazoa</taxon>
        <taxon>Ecdysozoa</taxon>
        <taxon>Arthropoda</taxon>
        <taxon>Hexapoda</taxon>
        <taxon>Insecta</taxon>
        <taxon>Pterygota</taxon>
        <taxon>Neoptera</taxon>
        <taxon>Endopterygota</taxon>
        <taxon>Hymenoptera</taxon>
        <taxon>Apocrita</taxon>
        <taxon>Ichneumonoidea</taxon>
        <taxon>Braconidae</taxon>
        <taxon>Aphidiinae</taxon>
        <taxon>Aphidius</taxon>
    </lineage>
</organism>
<dbReference type="InterPro" id="IPR050666">
    <property type="entry name" value="ESRP"/>
</dbReference>
<dbReference type="CDD" id="cd12254">
    <property type="entry name" value="RRM_hnRNPH_ESRPs_RBM12_like"/>
    <property type="match status" value="2"/>
</dbReference>
<feature type="domain" description="RRM" evidence="5">
    <location>
        <begin position="502"/>
        <end position="572"/>
    </location>
</feature>
<dbReference type="CDD" id="cd12510">
    <property type="entry name" value="RRM1_RBM12_like"/>
    <property type="match status" value="1"/>
</dbReference>
<dbReference type="OrthoDB" id="2588702at2759"/>
<feature type="region of interest" description="Disordered" evidence="4">
    <location>
        <begin position="447"/>
        <end position="496"/>
    </location>
</feature>
<feature type="region of interest" description="Disordered" evidence="4">
    <location>
        <begin position="108"/>
        <end position="240"/>
    </location>
</feature>
<evidence type="ECO:0000256" key="4">
    <source>
        <dbReference type="SAM" id="MobiDB-lite"/>
    </source>
</evidence>
<reference evidence="6 7" key="1">
    <citation type="submission" date="2020-08" db="EMBL/GenBank/DDBJ databases">
        <title>Aphidius gifuensis genome sequencing and assembly.</title>
        <authorList>
            <person name="Du Z."/>
        </authorList>
    </citation>
    <scope>NUCLEOTIDE SEQUENCE [LARGE SCALE GENOMIC DNA]</scope>
    <source>
        <strain evidence="6">YNYX2018</strain>
        <tissue evidence="6">Adults</tissue>
    </source>
</reference>
<name>A0A834XLC3_APHGI</name>
<feature type="domain" description="RRM" evidence="5">
    <location>
        <begin position="714"/>
        <end position="785"/>
    </location>
</feature>
<evidence type="ECO:0000259" key="5">
    <source>
        <dbReference type="PROSITE" id="PS50102"/>
    </source>
</evidence>
<evidence type="ECO:0000256" key="3">
    <source>
        <dbReference type="PROSITE-ProRule" id="PRU00176"/>
    </source>
</evidence>
<feature type="compositionally biased region" description="Basic and acidic residues" evidence="4">
    <location>
        <begin position="187"/>
        <end position="198"/>
    </location>
</feature>
<dbReference type="PROSITE" id="PS50102">
    <property type="entry name" value="RRM"/>
    <property type="match status" value="4"/>
</dbReference>
<feature type="compositionally biased region" description="Polar residues" evidence="4">
    <location>
        <begin position="127"/>
        <end position="141"/>
    </location>
</feature>
<dbReference type="GO" id="GO:0003723">
    <property type="term" value="F:RNA binding"/>
    <property type="evidence" value="ECO:0007669"/>
    <property type="project" value="UniProtKB-UniRule"/>
</dbReference>
<feature type="compositionally biased region" description="Low complexity" evidence="4">
    <location>
        <begin position="476"/>
        <end position="496"/>
    </location>
</feature>
<dbReference type="AlphaFoldDB" id="A0A834XLC3"/>
<feature type="compositionally biased region" description="Polar residues" evidence="4">
    <location>
        <begin position="448"/>
        <end position="469"/>
    </location>
</feature>
<protein>
    <recommendedName>
        <fullName evidence="5">RRM domain-containing protein</fullName>
    </recommendedName>
</protein>
<dbReference type="InterPro" id="IPR035979">
    <property type="entry name" value="RBD_domain_sf"/>
</dbReference>
<keyword evidence="7" id="KW-1185">Reference proteome</keyword>
<feature type="compositionally biased region" description="Low complexity" evidence="4">
    <location>
        <begin position="350"/>
        <end position="363"/>
    </location>
</feature>
<proteinExistence type="predicted"/>
<keyword evidence="2 3" id="KW-0694">RNA-binding</keyword>
<sequence>MSVIIRLQNLAWSANALDIRQFFRGLGIPEGGVHIVGGEQGDAFIAFSTDEDARQAMMHDGGKIKEMKIKLLLSSRTEMQKVIETARQQTLSLQSFMQTSAVQSTSSIGLQSSTGGIGGVAAAASSPPITSNQMHQKLSTTPEKRDNDSETSSSKDRRDRRDRSRSRSRDRGRDRGRDSRRRRDRSRSRERDRRDRGNNRRRRERSRSRDRTRSHERDNNNRRSNDRRKNSQDIQDDNSDVVCVGQFPKDKLMNLQLTNKLLDNGIWEVPPKNQMQTMMIAPGILGAGVAAITNDNDRNNINFNGISGTPSLLVPNQFSLNGINSNNSILQPPGIANINLSTLPPNLTLPNIGNNNNSRNSWPNDPPPRLTDLRFPRGHNFNNSEFGFSNSSNNNSNSNNTTNSNYRSSTSNINSNSKNTRNNNSSSNSGQNNLSKTIQELEGRRNPNAFQSNNANPFDNNTFLSSIGTNDRLKNNRNSGNGNSTRFSNDNNNSNSNNNIGYCIEIRNMPLNATYSDVRHAFQGIYIRKDGIKLINDTHGNRVGIGYVKFNKIEGREQALSTTRYVRGSEIEMCTLEETIFDKAIDSFNPERDVSTNNIDQEQDTIDNLNSSCIMIIDLPSFAKEVDIIKTFNEWKINDLFISTKKDITNGTTQYTAYIQFLRSEDANTALKQTLKIGPKNITTISITDDKYKQAKRVHENGSDNIIIDGNSSDCIIMRGLPFQINERDIIDYFSDIGIVPRRIHMMVNKIGTPFGGCFCEFESIEEAIRATNKNGTPLGKSIPIIDLISRNKMMDALEQGDSGIIDTIPPFPPMGINDRPRFPPLGAGGVPRFGNGGFCPRGPPPGMMGMPPRPPMIMNRPPMDCVEGFGKPGCVLSLENVPFKADIDEIIEFFRDFDVKRENVIRRYNEKGMPTGDARVAFSSPSEAQRALRELRHCKVRERTIYLKMT</sequence>
<gene>
    <name evidence="6" type="ORF">HCN44_000961</name>
</gene>
<dbReference type="SUPFAM" id="SSF54928">
    <property type="entry name" value="RNA-binding domain, RBD"/>
    <property type="match status" value="4"/>
</dbReference>
<dbReference type="EMBL" id="JACMRX010000005">
    <property type="protein sequence ID" value="KAF7988388.1"/>
    <property type="molecule type" value="Genomic_DNA"/>
</dbReference>
<dbReference type="SMART" id="SM00360">
    <property type="entry name" value="RRM"/>
    <property type="match status" value="5"/>
</dbReference>